<reference evidence="2 3" key="1">
    <citation type="submission" date="2020-08" db="EMBL/GenBank/DDBJ databases">
        <authorList>
            <person name="Hejnol A."/>
        </authorList>
    </citation>
    <scope>NUCLEOTIDE SEQUENCE [LARGE SCALE GENOMIC DNA]</scope>
</reference>
<proteinExistence type="predicted"/>
<dbReference type="OrthoDB" id="68575at2759"/>
<dbReference type="InterPro" id="IPR050712">
    <property type="entry name" value="NAD(P)H-dep_reductase"/>
</dbReference>
<evidence type="ECO:0000313" key="3">
    <source>
        <dbReference type="Proteomes" id="UP000549394"/>
    </source>
</evidence>
<dbReference type="PANTHER" id="PTHR30543:SF21">
    <property type="entry name" value="NAD(P)H-DEPENDENT FMN REDUCTASE LOT6"/>
    <property type="match status" value="1"/>
</dbReference>
<dbReference type="InterPro" id="IPR005025">
    <property type="entry name" value="FMN_Rdtase-like_dom"/>
</dbReference>
<evidence type="ECO:0000259" key="1">
    <source>
        <dbReference type="Pfam" id="PF03358"/>
    </source>
</evidence>
<dbReference type="FunFam" id="3.40.50.360:FF:000078">
    <property type="entry name" value="Chromate reductase"/>
    <property type="match status" value="1"/>
</dbReference>
<keyword evidence="3" id="KW-1185">Reference proteome</keyword>
<dbReference type="AlphaFoldDB" id="A0A7I8VJA9"/>
<gene>
    <name evidence="2" type="ORF">DGYR_LOCUS4983</name>
</gene>
<feature type="domain" description="NADPH-dependent FMN reductase-like" evidence="1">
    <location>
        <begin position="8"/>
        <end position="155"/>
    </location>
</feature>
<dbReference type="GO" id="GO:0005829">
    <property type="term" value="C:cytosol"/>
    <property type="evidence" value="ECO:0007669"/>
    <property type="project" value="TreeGrafter"/>
</dbReference>
<comment type="caution">
    <text evidence="2">The sequence shown here is derived from an EMBL/GenBank/DDBJ whole genome shotgun (WGS) entry which is preliminary data.</text>
</comment>
<dbReference type="Gene3D" id="3.40.50.360">
    <property type="match status" value="1"/>
</dbReference>
<dbReference type="SUPFAM" id="SSF52218">
    <property type="entry name" value="Flavoproteins"/>
    <property type="match status" value="1"/>
</dbReference>
<protein>
    <submittedName>
        <fullName evidence="2">DgyrCDS5246</fullName>
    </submittedName>
</protein>
<evidence type="ECO:0000313" key="2">
    <source>
        <dbReference type="EMBL" id="CAD5116346.1"/>
    </source>
</evidence>
<dbReference type="InterPro" id="IPR029039">
    <property type="entry name" value="Flavoprotein-like_sf"/>
</dbReference>
<organism evidence="2 3">
    <name type="scientific">Dimorphilus gyrociliatus</name>
    <dbReference type="NCBI Taxonomy" id="2664684"/>
    <lineage>
        <taxon>Eukaryota</taxon>
        <taxon>Metazoa</taxon>
        <taxon>Spiralia</taxon>
        <taxon>Lophotrochozoa</taxon>
        <taxon>Annelida</taxon>
        <taxon>Polychaeta</taxon>
        <taxon>Polychaeta incertae sedis</taxon>
        <taxon>Dinophilidae</taxon>
        <taxon>Dimorphilus</taxon>
    </lineage>
</organism>
<dbReference type="Proteomes" id="UP000549394">
    <property type="component" value="Unassembled WGS sequence"/>
</dbReference>
<dbReference type="GO" id="GO:0010181">
    <property type="term" value="F:FMN binding"/>
    <property type="evidence" value="ECO:0007669"/>
    <property type="project" value="TreeGrafter"/>
</dbReference>
<dbReference type="Pfam" id="PF03358">
    <property type="entry name" value="FMN_red"/>
    <property type="match status" value="1"/>
</dbReference>
<sequence>MSAANKLKVILFLGSTRDNRYGERVGIFMKKFLEGTNHDVTLFDPLHMPFTMLSKPVFHYGPERKGAPEWLVAAENKIKEADAFVIVTPEYNHSLPPALTNMLDHFGSSVYSWKPSAIVCYSAGIYGGMRAAMQARALLGEIGALAISNIFGIPQVMKAFDEAGNPQDSHMESGAKKLITQLDWYANALKNHRQSEGIPN</sequence>
<dbReference type="GO" id="GO:0016491">
    <property type="term" value="F:oxidoreductase activity"/>
    <property type="evidence" value="ECO:0007669"/>
    <property type="project" value="InterPro"/>
</dbReference>
<dbReference type="PANTHER" id="PTHR30543">
    <property type="entry name" value="CHROMATE REDUCTASE"/>
    <property type="match status" value="1"/>
</dbReference>
<dbReference type="EMBL" id="CAJFCJ010000006">
    <property type="protein sequence ID" value="CAD5116346.1"/>
    <property type="molecule type" value="Genomic_DNA"/>
</dbReference>
<accession>A0A7I8VJA9</accession>
<name>A0A7I8VJA9_9ANNE</name>